<dbReference type="Proteomes" id="UP000224336">
    <property type="component" value="Segment"/>
</dbReference>
<keyword evidence="1" id="KW-0472">Membrane</keyword>
<dbReference type="EMBL" id="KU521356">
    <property type="protein sequence ID" value="ANM44936.1"/>
    <property type="molecule type" value="Genomic_DNA"/>
</dbReference>
<evidence type="ECO:0000313" key="2">
    <source>
        <dbReference type="EMBL" id="ANM44936.1"/>
    </source>
</evidence>
<feature type="transmembrane region" description="Helical" evidence="1">
    <location>
        <begin position="82"/>
        <end position="105"/>
    </location>
</feature>
<evidence type="ECO:0000313" key="3">
    <source>
        <dbReference type="Proteomes" id="UP000224336"/>
    </source>
</evidence>
<keyword evidence="1" id="KW-1133">Transmembrane helix</keyword>
<protein>
    <submittedName>
        <fullName evidence="2">Uncharacterized protein</fullName>
    </submittedName>
</protein>
<organism evidence="2 3">
    <name type="scientific">Pseudomonas phage KTN4</name>
    <dbReference type="NCBI Taxonomy" id="1862701"/>
    <lineage>
        <taxon>Viruses</taxon>
        <taxon>Duplodnaviria</taxon>
        <taxon>Heunggongvirae</taxon>
        <taxon>Uroviricota</taxon>
        <taxon>Caudoviricetes</taxon>
        <taxon>Chimalliviridae</taxon>
        <taxon>Phikzvirus</taxon>
        <taxon>Phikzvirus phiKZ</taxon>
    </lineage>
</organism>
<keyword evidence="1" id="KW-0812">Transmembrane</keyword>
<name>A0A192Y7E9_9CAUD</name>
<gene>
    <name evidence="2" type="ORF">KTN4_178</name>
</gene>
<dbReference type="SMR" id="A0A192Y7E9"/>
<accession>A0A192Y7E9</accession>
<proteinExistence type="predicted"/>
<reference evidence="2 3" key="1">
    <citation type="journal article" date="2016" name="Sci. Rep.">
        <title>A proposed integrated approach for the preclinical evaluation of phage therapy in Pseudomonas infections.</title>
        <authorList>
            <person name="Danis-Wlodarczyk K."/>
            <person name="Vandenheuvel D."/>
            <person name="Jang H.B."/>
            <person name="Briers Y."/>
            <person name="Olszak T."/>
            <person name="Arabski M."/>
            <person name="Wasik S."/>
            <person name="Drabik M."/>
            <person name="Higgins G."/>
            <person name="Tyrrell J."/>
            <person name="Harvey B.J."/>
            <person name="Noben J.P."/>
            <person name="Lavigne R."/>
            <person name="Drulis-Kawa Z."/>
        </authorList>
    </citation>
    <scope>NUCLEOTIDE SEQUENCE [LARGE SCALE GENOMIC DNA]</scope>
</reference>
<sequence length="131" mass="14328">MTLEDVLIEIDGNPLSSSKDYGKKIRTYLNSVLEKEQRINLSITGEEVLSLIYAITDSDLQYKILSREIAEVKAKDSYRNAVLVLAGGVTLIGASVSTMVVLSGAPMSEESANVLKTIVQGTFELIKMLMQ</sequence>
<evidence type="ECO:0000256" key="1">
    <source>
        <dbReference type="SAM" id="Phobius"/>
    </source>
</evidence>